<dbReference type="InterPro" id="IPR027417">
    <property type="entry name" value="P-loop_NTPase"/>
</dbReference>
<dbReference type="Gene3D" id="6.10.250.2860">
    <property type="match status" value="1"/>
</dbReference>
<evidence type="ECO:0000256" key="8">
    <source>
        <dbReference type="SAM" id="Coils"/>
    </source>
</evidence>
<keyword evidence="8" id="KW-0175">Coiled coil</keyword>
<evidence type="ECO:0000313" key="11">
    <source>
        <dbReference type="Proteomes" id="UP000198535"/>
    </source>
</evidence>
<dbReference type="PRINTS" id="PR00326">
    <property type="entry name" value="GTP1OBG"/>
</dbReference>
<dbReference type="GO" id="GO:0005525">
    <property type="term" value="F:GTP binding"/>
    <property type="evidence" value="ECO:0007669"/>
    <property type="project" value="UniProtKB-UniRule"/>
</dbReference>
<dbReference type="Pfam" id="PF16360">
    <property type="entry name" value="GTP-bdg_M"/>
    <property type="match status" value="1"/>
</dbReference>
<evidence type="ECO:0000256" key="5">
    <source>
        <dbReference type="HAMAP-Rule" id="MF_00900"/>
    </source>
</evidence>
<sequence>MQEPGMSMMRAILVKRNEPRSEDEKNELQMNELRELAGAAGYEIIGELTQTRHPDRKYHLGRGKVEELAQIVADLRPDKVIFHNPLTTMQIYNISETCRCETIDKFQLILEIFATRATTHRSKLQVELARLEYELPRARAVISLLKKDERPGFMGLGGYEDSYAQDVKNRMIRIRKELETIQKDNETLRAHRHSRGFSLVALAGYTNAGKSTLFNALVDEAVESKDMLFTTLLPTTRSLNVQGRDVLLTDTVGFIEDLPHWMVDAFRSTLDEIFLADVVLLVVDSSEPLELIRKKLLVCHETMWDQLQDVGIVTVFNKMDMISEEELQERMLSLGYLAPDPVAVSARTGMGFDELKASIHDLLPEWKRITLSFPMSEEAMSLVAWIFEEGVVHSVNYEDGISIDLEARDKIINKAISLVKTLS</sequence>
<dbReference type="PANTHER" id="PTHR10229">
    <property type="entry name" value="GTP-BINDING PROTEIN HFLX"/>
    <property type="match status" value="1"/>
</dbReference>
<dbReference type="HAMAP" id="MF_00900">
    <property type="entry name" value="GTPase_HflX"/>
    <property type="match status" value="1"/>
</dbReference>
<feature type="domain" description="Hflx-type G" evidence="9">
    <location>
        <begin position="198"/>
        <end position="367"/>
    </location>
</feature>
<feature type="binding site" evidence="7">
    <location>
        <position position="231"/>
    </location>
    <ligand>
        <name>Mg(2+)</name>
        <dbReference type="ChEBI" id="CHEBI:18420"/>
    </ligand>
</feature>
<evidence type="ECO:0000256" key="4">
    <source>
        <dbReference type="ARBA" id="ARBA00023134"/>
    </source>
</evidence>
<gene>
    <name evidence="5" type="primary">hflX</name>
    <name evidence="10" type="ORF">SAMN04488696_1886</name>
</gene>
<dbReference type="InterPro" id="IPR030394">
    <property type="entry name" value="G_HFLX_dom"/>
</dbReference>
<evidence type="ECO:0000256" key="7">
    <source>
        <dbReference type="PIRSR" id="PIRSR006809-2"/>
    </source>
</evidence>
<comment type="subunit">
    <text evidence="5">Monomer. Associates with the 50S ribosomal subunit.</text>
</comment>
<dbReference type="Proteomes" id="UP000198535">
    <property type="component" value="Unassembled WGS sequence"/>
</dbReference>
<dbReference type="InterPro" id="IPR016496">
    <property type="entry name" value="GTPase_HflX"/>
</dbReference>
<keyword evidence="1 7" id="KW-0479">Metal-binding</keyword>
<dbReference type="GO" id="GO:0005737">
    <property type="term" value="C:cytoplasm"/>
    <property type="evidence" value="ECO:0007669"/>
    <property type="project" value="UniProtKB-SubCell"/>
</dbReference>
<evidence type="ECO:0000256" key="1">
    <source>
        <dbReference type="ARBA" id="ARBA00022723"/>
    </source>
</evidence>
<name>A0A1I4SCB5_9EURY</name>
<feature type="binding site" evidence="6">
    <location>
        <begin position="317"/>
        <end position="320"/>
    </location>
    <ligand>
        <name>GTP</name>
        <dbReference type="ChEBI" id="CHEBI:37565"/>
    </ligand>
</feature>
<comment type="similarity">
    <text evidence="5">Belongs to the TRAFAC class OBG-HflX-like GTPase superfamily. HflX GTPase family.</text>
</comment>
<dbReference type="SUPFAM" id="SSF52540">
    <property type="entry name" value="P-loop containing nucleoside triphosphate hydrolases"/>
    <property type="match status" value="1"/>
</dbReference>
<dbReference type="GO" id="GO:0003924">
    <property type="term" value="F:GTPase activity"/>
    <property type="evidence" value="ECO:0007669"/>
    <property type="project" value="UniProtKB-UniRule"/>
</dbReference>
<evidence type="ECO:0000256" key="2">
    <source>
        <dbReference type="ARBA" id="ARBA00022741"/>
    </source>
</evidence>
<comment type="cofactor">
    <cofactor evidence="7">
        <name>Mg(2+)</name>
        <dbReference type="ChEBI" id="CHEBI:18420"/>
    </cofactor>
</comment>
<dbReference type="GO" id="GO:0043022">
    <property type="term" value="F:ribosome binding"/>
    <property type="evidence" value="ECO:0007669"/>
    <property type="project" value="TreeGrafter"/>
</dbReference>
<evidence type="ECO:0000256" key="6">
    <source>
        <dbReference type="PIRSR" id="PIRSR006809-1"/>
    </source>
</evidence>
<feature type="binding site" evidence="6">
    <location>
        <begin position="345"/>
        <end position="347"/>
    </location>
    <ligand>
        <name>GTP</name>
        <dbReference type="ChEBI" id="CHEBI:37565"/>
    </ligand>
</feature>
<dbReference type="Gene3D" id="3.40.50.300">
    <property type="entry name" value="P-loop containing nucleotide triphosphate hydrolases"/>
    <property type="match status" value="1"/>
</dbReference>
<evidence type="ECO:0000313" key="10">
    <source>
        <dbReference type="EMBL" id="SFM61974.1"/>
    </source>
</evidence>
<proteinExistence type="inferred from homology"/>
<dbReference type="CDD" id="cd01878">
    <property type="entry name" value="HflX"/>
    <property type="match status" value="1"/>
</dbReference>
<dbReference type="InterPro" id="IPR032305">
    <property type="entry name" value="GTP-bd_M"/>
</dbReference>
<accession>A0A1I4SCB5</accession>
<keyword evidence="3 7" id="KW-0460">Magnesium</keyword>
<comment type="subcellular location">
    <subcellularLocation>
        <location evidence="5">Cytoplasm</location>
    </subcellularLocation>
    <text evidence="5">May associate with membranes.</text>
</comment>
<dbReference type="InterPro" id="IPR006073">
    <property type="entry name" value="GTP-bd"/>
</dbReference>
<dbReference type="Gene3D" id="3.40.50.11060">
    <property type="entry name" value="GTPase HflX, N-terminal domain"/>
    <property type="match status" value="1"/>
</dbReference>
<evidence type="ECO:0000259" key="9">
    <source>
        <dbReference type="PROSITE" id="PS51705"/>
    </source>
</evidence>
<feature type="binding site" evidence="6">
    <location>
        <begin position="204"/>
        <end position="211"/>
    </location>
    <ligand>
        <name>GTP</name>
        <dbReference type="ChEBI" id="CHEBI:37565"/>
    </ligand>
</feature>
<evidence type="ECO:0000256" key="3">
    <source>
        <dbReference type="ARBA" id="ARBA00022842"/>
    </source>
</evidence>
<keyword evidence="5" id="KW-0963">Cytoplasm</keyword>
<dbReference type="AlphaFoldDB" id="A0A1I4SCB5"/>
<dbReference type="Pfam" id="PF01926">
    <property type="entry name" value="MMR_HSR1"/>
    <property type="match status" value="1"/>
</dbReference>
<feature type="binding site" evidence="7">
    <location>
        <position position="211"/>
    </location>
    <ligand>
        <name>Mg(2+)</name>
        <dbReference type="ChEBI" id="CHEBI:18420"/>
    </ligand>
</feature>
<comment type="function">
    <text evidence="5">GTPase that associates with the 50S ribosomal subunit and may have a role during protein synthesis or ribosome biogenesis.</text>
</comment>
<keyword evidence="2 5" id="KW-0547">Nucleotide-binding</keyword>
<dbReference type="InterPro" id="IPR042108">
    <property type="entry name" value="GTPase_HflX_N_sf"/>
</dbReference>
<feature type="coiled-coil region" evidence="8">
    <location>
        <begin position="164"/>
        <end position="191"/>
    </location>
</feature>
<dbReference type="PIRSF" id="PIRSF006809">
    <property type="entry name" value="GTP-binding_hflX_prd"/>
    <property type="match status" value="1"/>
</dbReference>
<dbReference type="GO" id="GO:0046872">
    <property type="term" value="F:metal ion binding"/>
    <property type="evidence" value="ECO:0007669"/>
    <property type="project" value="UniProtKB-KW"/>
</dbReference>
<reference evidence="11" key="1">
    <citation type="submission" date="2016-10" db="EMBL/GenBank/DDBJ databases">
        <authorList>
            <person name="Varghese N."/>
            <person name="Submissions S."/>
        </authorList>
    </citation>
    <scope>NUCLEOTIDE SEQUENCE [LARGE SCALE GENOMIC DNA]</scope>
    <source>
        <strain evidence="11">Mob M</strain>
    </source>
</reference>
<dbReference type="PROSITE" id="PS51705">
    <property type="entry name" value="G_HFLX"/>
    <property type="match status" value="1"/>
</dbReference>
<dbReference type="InterPro" id="IPR025121">
    <property type="entry name" value="GTPase_HflX_N"/>
</dbReference>
<feature type="binding site" evidence="6">
    <location>
        <begin position="250"/>
        <end position="253"/>
    </location>
    <ligand>
        <name>GTP</name>
        <dbReference type="ChEBI" id="CHEBI:37565"/>
    </ligand>
</feature>
<dbReference type="STRING" id="487685.SAMN04488696_1886"/>
<dbReference type="PANTHER" id="PTHR10229:SF8">
    <property type="entry name" value="GTPASE HFLX"/>
    <property type="match status" value="1"/>
</dbReference>
<organism evidence="10 11">
    <name type="scientific">Methanolobus profundi</name>
    <dbReference type="NCBI Taxonomy" id="487685"/>
    <lineage>
        <taxon>Archaea</taxon>
        <taxon>Methanobacteriati</taxon>
        <taxon>Methanobacteriota</taxon>
        <taxon>Stenosarchaea group</taxon>
        <taxon>Methanomicrobia</taxon>
        <taxon>Methanosarcinales</taxon>
        <taxon>Methanosarcinaceae</taxon>
        <taxon>Methanolobus</taxon>
    </lineage>
</organism>
<keyword evidence="4 5" id="KW-0342">GTP-binding</keyword>
<protein>
    <recommendedName>
        <fullName evidence="5">GTPase HflX</fullName>
    </recommendedName>
    <alternativeName>
        <fullName evidence="5">GTP-binding protein HflX</fullName>
    </alternativeName>
</protein>
<keyword evidence="11" id="KW-1185">Reference proteome</keyword>
<dbReference type="NCBIfam" id="TIGR03156">
    <property type="entry name" value="GTP_HflX"/>
    <property type="match status" value="1"/>
</dbReference>
<dbReference type="Pfam" id="PF13167">
    <property type="entry name" value="GTP-bdg_N"/>
    <property type="match status" value="1"/>
</dbReference>
<dbReference type="EMBL" id="FOUJ01000003">
    <property type="protein sequence ID" value="SFM61974.1"/>
    <property type="molecule type" value="Genomic_DNA"/>
</dbReference>